<name>A0A0C9UT29_SPHS4</name>
<feature type="region of interest" description="Disordered" evidence="1">
    <location>
        <begin position="422"/>
        <end position="442"/>
    </location>
</feature>
<evidence type="ECO:0000313" key="2">
    <source>
        <dbReference type="EMBL" id="KIJ38014.1"/>
    </source>
</evidence>
<sequence length="555" mass="62761">MISDEIVNQQVSKIISKLPQPDSTTKSPIKQLSKANANSDGSEGCWLLKGGRPARLQPLRKWRASKRQGHTVRFSKKSGRHSRARIGSNSLFRTGSVKGKHIRFGANNAKKAVLKIKIKIPKPASAQPSTSVAEAVPPNPQAQEENSLLSGVLSSDELVMYSTDCSRWGGAYMLRSEEVETWVSFLNAITDTLKLPFWFQVAGQSVQERHIAEILVQGIQDTPFAQRMRQLFAERPFNTIIFLRLTGAHWTLWEYNIASSPIMCTIYDSLHTSVMEIDHTFQDQIAQALHCQKFVGSIETVIKYNIQYTGLQNDGHACSFWAVFTALSRILNVDLGSLSVKELELEQIKYALAHAWCNFISGVEGFDRDAFNKLVSNLHLEGISRWSKETKFLGALRPADKARVMSEYVLPYAEAFEEHFGAKQPPSTENAPSQHSGSVKGQYSDDAQMYEQQCLQLSKIDRPLMIGYHIIAVKDFNTIHSRVGWLSDTMIDAFLFLYFEDHHEAFSKVPSFYFIDSLTSRIMATRPASNPFGPYGRIYMYEYWIQADDNDTLKY</sequence>
<gene>
    <name evidence="2" type="ORF">M422DRAFT_259407</name>
</gene>
<protein>
    <recommendedName>
        <fullName evidence="4">Ubiquitin-like protease family profile domain-containing protein</fullName>
    </recommendedName>
</protein>
<reference evidence="2 3" key="1">
    <citation type="submission" date="2014-06" db="EMBL/GenBank/DDBJ databases">
        <title>Evolutionary Origins and Diversification of the Mycorrhizal Mutualists.</title>
        <authorList>
            <consortium name="DOE Joint Genome Institute"/>
            <consortium name="Mycorrhizal Genomics Consortium"/>
            <person name="Kohler A."/>
            <person name="Kuo A."/>
            <person name="Nagy L.G."/>
            <person name="Floudas D."/>
            <person name="Copeland A."/>
            <person name="Barry K.W."/>
            <person name="Cichocki N."/>
            <person name="Veneault-Fourrey C."/>
            <person name="LaButti K."/>
            <person name="Lindquist E.A."/>
            <person name="Lipzen A."/>
            <person name="Lundell T."/>
            <person name="Morin E."/>
            <person name="Murat C."/>
            <person name="Riley R."/>
            <person name="Ohm R."/>
            <person name="Sun H."/>
            <person name="Tunlid A."/>
            <person name="Henrissat B."/>
            <person name="Grigoriev I.V."/>
            <person name="Hibbett D.S."/>
            <person name="Martin F."/>
        </authorList>
    </citation>
    <scope>NUCLEOTIDE SEQUENCE [LARGE SCALE GENOMIC DNA]</scope>
    <source>
        <strain evidence="2 3">SS14</strain>
    </source>
</reference>
<dbReference type="SUPFAM" id="SSF54001">
    <property type="entry name" value="Cysteine proteinases"/>
    <property type="match status" value="1"/>
</dbReference>
<proteinExistence type="predicted"/>
<evidence type="ECO:0000313" key="3">
    <source>
        <dbReference type="Proteomes" id="UP000054279"/>
    </source>
</evidence>
<dbReference type="HOGENOM" id="CLU_491048_0_0_1"/>
<evidence type="ECO:0000256" key="1">
    <source>
        <dbReference type="SAM" id="MobiDB-lite"/>
    </source>
</evidence>
<dbReference type="Proteomes" id="UP000054279">
    <property type="component" value="Unassembled WGS sequence"/>
</dbReference>
<evidence type="ECO:0008006" key="4">
    <source>
        <dbReference type="Google" id="ProtNLM"/>
    </source>
</evidence>
<keyword evidence="3" id="KW-1185">Reference proteome</keyword>
<feature type="compositionally biased region" description="Polar residues" evidence="1">
    <location>
        <begin position="21"/>
        <end position="41"/>
    </location>
</feature>
<dbReference type="AlphaFoldDB" id="A0A0C9UT29"/>
<organism evidence="2 3">
    <name type="scientific">Sphaerobolus stellatus (strain SS14)</name>
    <dbReference type="NCBI Taxonomy" id="990650"/>
    <lineage>
        <taxon>Eukaryota</taxon>
        <taxon>Fungi</taxon>
        <taxon>Dikarya</taxon>
        <taxon>Basidiomycota</taxon>
        <taxon>Agaricomycotina</taxon>
        <taxon>Agaricomycetes</taxon>
        <taxon>Phallomycetidae</taxon>
        <taxon>Geastrales</taxon>
        <taxon>Sphaerobolaceae</taxon>
        <taxon>Sphaerobolus</taxon>
    </lineage>
</organism>
<accession>A0A0C9UT29</accession>
<dbReference type="InterPro" id="IPR038765">
    <property type="entry name" value="Papain-like_cys_pep_sf"/>
</dbReference>
<feature type="region of interest" description="Disordered" evidence="1">
    <location>
        <begin position="17"/>
        <end position="44"/>
    </location>
</feature>
<feature type="compositionally biased region" description="Polar residues" evidence="1">
    <location>
        <begin position="425"/>
        <end position="441"/>
    </location>
</feature>
<dbReference type="EMBL" id="KN837164">
    <property type="protein sequence ID" value="KIJ38014.1"/>
    <property type="molecule type" value="Genomic_DNA"/>
</dbReference>
<feature type="region of interest" description="Disordered" evidence="1">
    <location>
        <begin position="125"/>
        <end position="146"/>
    </location>
</feature>